<dbReference type="PANTHER" id="PTHR11008:SF14">
    <property type="entry name" value="CIRCADIAN CLOCK-CONTROLLED PROTEIN-LIKE PROTEIN"/>
    <property type="match status" value="1"/>
</dbReference>
<dbReference type="GO" id="GO:0007623">
    <property type="term" value="P:circadian rhythm"/>
    <property type="evidence" value="ECO:0007669"/>
    <property type="project" value="UniProtKB-ARBA"/>
</dbReference>
<gene>
    <name evidence="5" type="ORF">RI129_010723</name>
</gene>
<comment type="caution">
    <text evidence="5">The sequence shown here is derived from an EMBL/GenBank/DDBJ whole genome shotgun (WGS) entry which is preliminary data.</text>
</comment>
<proteinExistence type="inferred from homology"/>
<feature type="signal peptide" evidence="4">
    <location>
        <begin position="1"/>
        <end position="16"/>
    </location>
</feature>
<feature type="chain" id="PRO_5042880347" evidence="4">
    <location>
        <begin position="17"/>
        <end position="248"/>
    </location>
</feature>
<evidence type="ECO:0000256" key="4">
    <source>
        <dbReference type="SAM" id="SignalP"/>
    </source>
</evidence>
<organism evidence="5 6">
    <name type="scientific">Pyrocoelia pectoralis</name>
    <dbReference type="NCBI Taxonomy" id="417401"/>
    <lineage>
        <taxon>Eukaryota</taxon>
        <taxon>Metazoa</taxon>
        <taxon>Ecdysozoa</taxon>
        <taxon>Arthropoda</taxon>
        <taxon>Hexapoda</taxon>
        <taxon>Insecta</taxon>
        <taxon>Pterygota</taxon>
        <taxon>Neoptera</taxon>
        <taxon>Endopterygota</taxon>
        <taxon>Coleoptera</taxon>
        <taxon>Polyphaga</taxon>
        <taxon>Elateriformia</taxon>
        <taxon>Elateroidea</taxon>
        <taxon>Lampyridae</taxon>
        <taxon>Lampyrinae</taxon>
        <taxon>Pyrocoelia</taxon>
    </lineage>
</organism>
<dbReference type="FunFam" id="3.15.10.30:FF:000001">
    <property type="entry name" value="Takeout-like protein 1"/>
    <property type="match status" value="1"/>
</dbReference>
<keyword evidence="6" id="KW-1185">Reference proteome</keyword>
<evidence type="ECO:0000313" key="6">
    <source>
        <dbReference type="Proteomes" id="UP001329430"/>
    </source>
</evidence>
<evidence type="ECO:0000256" key="2">
    <source>
        <dbReference type="ARBA" id="ARBA00023108"/>
    </source>
</evidence>
<accession>A0AAN7V2H8</accession>
<reference evidence="5 6" key="1">
    <citation type="journal article" date="2024" name="Insects">
        <title>An Improved Chromosome-Level Genome Assembly of the Firefly Pyrocoelia pectoralis.</title>
        <authorList>
            <person name="Fu X."/>
            <person name="Meyer-Rochow V.B."/>
            <person name="Ballantyne L."/>
            <person name="Zhu X."/>
        </authorList>
    </citation>
    <scope>NUCLEOTIDE SEQUENCE [LARGE SCALE GENOMIC DNA]</scope>
    <source>
        <strain evidence="5">XCY_ONT2</strain>
    </source>
</reference>
<evidence type="ECO:0000313" key="5">
    <source>
        <dbReference type="EMBL" id="KAK5639912.1"/>
    </source>
</evidence>
<sequence length="248" mass="27880">MRHVLAFTIIIIACASKELPSFIKKCKLSGDQKIGDCIKDRIYELKPRLMDGIPELNLPPIEPLQLPLFELNTGNPNSNVAFNAKVSDLDVEGLKDVEIEQLDLNTENKTFEIKIKLPSVSGVGKYEVKGKVLLFQLQSKGTFTADLRNVESYTKIPIEIVSRDGKKYVSFSNDHSEQWSTFGTAKLHFENLFANKDINDQVNAVINENIVELASDVTPLIHTAVHKMITEILAPIFNDYSIDELFDD</sequence>
<keyword evidence="1 4" id="KW-0732">Signal</keyword>
<protein>
    <submittedName>
        <fullName evidence="5">Uncharacterized protein</fullName>
    </submittedName>
</protein>
<dbReference type="AlphaFoldDB" id="A0AAN7V2H8"/>
<keyword evidence="2" id="KW-0090">Biological rhythms</keyword>
<dbReference type="Proteomes" id="UP001329430">
    <property type="component" value="Chromosome 8"/>
</dbReference>
<dbReference type="GO" id="GO:0005615">
    <property type="term" value="C:extracellular space"/>
    <property type="evidence" value="ECO:0007669"/>
    <property type="project" value="TreeGrafter"/>
</dbReference>
<dbReference type="EMBL" id="JAVRBK010000008">
    <property type="protein sequence ID" value="KAK5639912.1"/>
    <property type="molecule type" value="Genomic_DNA"/>
</dbReference>
<dbReference type="Pfam" id="PF06585">
    <property type="entry name" value="JHBP"/>
    <property type="match status" value="1"/>
</dbReference>
<name>A0AAN7V2H8_9COLE</name>
<comment type="similarity">
    <text evidence="3">Belongs to the TO family.</text>
</comment>
<dbReference type="InterPro" id="IPR010562">
    <property type="entry name" value="Haemolymph_juvenile_hormone-bd"/>
</dbReference>
<evidence type="ECO:0000256" key="3">
    <source>
        <dbReference type="ARBA" id="ARBA00060902"/>
    </source>
</evidence>
<dbReference type="InterPro" id="IPR038606">
    <property type="entry name" value="To_sf"/>
</dbReference>
<evidence type="ECO:0000256" key="1">
    <source>
        <dbReference type="ARBA" id="ARBA00022729"/>
    </source>
</evidence>
<dbReference type="SMART" id="SM00700">
    <property type="entry name" value="JHBP"/>
    <property type="match status" value="1"/>
</dbReference>
<dbReference type="Gene3D" id="3.15.10.30">
    <property type="entry name" value="Haemolymph juvenile hormone binding protein"/>
    <property type="match status" value="1"/>
</dbReference>
<dbReference type="PANTHER" id="PTHR11008">
    <property type="entry name" value="PROTEIN TAKEOUT-LIKE PROTEIN"/>
    <property type="match status" value="1"/>
</dbReference>